<dbReference type="Proteomes" id="UP000813444">
    <property type="component" value="Unassembled WGS sequence"/>
</dbReference>
<name>A0A8K0WSE6_9HYPO</name>
<dbReference type="InterPro" id="IPR036322">
    <property type="entry name" value="WD40_repeat_dom_sf"/>
</dbReference>
<dbReference type="Gene3D" id="2.130.10.10">
    <property type="entry name" value="YVTN repeat-like/Quinoprotein amine dehydrogenase"/>
    <property type="match status" value="1"/>
</dbReference>
<dbReference type="PROSITE" id="PS50181">
    <property type="entry name" value="FBOX"/>
    <property type="match status" value="1"/>
</dbReference>
<dbReference type="CDD" id="cd09917">
    <property type="entry name" value="F-box_SF"/>
    <property type="match status" value="1"/>
</dbReference>
<dbReference type="OrthoDB" id="1259151at2759"/>
<feature type="domain" description="F-box" evidence="1">
    <location>
        <begin position="7"/>
        <end position="53"/>
    </location>
</feature>
<dbReference type="SUPFAM" id="SSF50978">
    <property type="entry name" value="WD40 repeat-like"/>
    <property type="match status" value="1"/>
</dbReference>
<accession>A0A8K0WSE6</accession>
<gene>
    <name evidence="2" type="ORF">B0I35DRAFT_478094</name>
</gene>
<dbReference type="AlphaFoldDB" id="A0A8K0WSE6"/>
<dbReference type="InterPro" id="IPR001810">
    <property type="entry name" value="F-box_dom"/>
</dbReference>
<evidence type="ECO:0000313" key="2">
    <source>
        <dbReference type="EMBL" id="KAH7319775.1"/>
    </source>
</evidence>
<dbReference type="InterPro" id="IPR036047">
    <property type="entry name" value="F-box-like_dom_sf"/>
</dbReference>
<sequence>MGDNPTTNPFDRLPDEILLDVVEQLDAARDVASLGTASRHTHQLMSQEGWKAFVKTRFPSHRTPASERTSWSRTADRLTYLDRCWEKRAVTWRVFEPQYPPRGRRLPAHQPRQQSTPFLPVLDAALLPSSDGEIVACGAGENLVLRWRRENETSDLWHQLDGHAHGFSPGTGDVTALSVLQRNGQPEVAVGRANGDLQIISTEEGKLGHKIQSLALDDANTAPNGSPFPGTSASKLAISWTDWQPQTSMLASCQSSKMLLYSLSNAEEKTLTPAAMWDFQEGESGGDPPFLRSSKFLSRDTLACALGANLQPLRWLKVLPTGIELLHNVSGADGVEAGFSRRLEKKTTVRAIETVAMGSSEALLLSAWEDGSYRLIDHRTPSAADVVYRDRFQPYASASSLLVYGGERFVAGSNWYSEIVFFDFRYPKPYHHVNGMPCSGDLPTPPTGVKDTAPAASTSGIDRCDWQRGQTCTWHGASRSDKWRPDATVRFRNRGTDLRVFALAKASDVSKTFYCGFKGFLGEVELVLAEDRDREHRHQTMPPGWSSRPVTVAALQETGVSRCEPLEADEEYQVDGEGSWTMWSQRTLEERPQEAAARSRLDSCWSEIQR</sequence>
<comment type="caution">
    <text evidence="2">The sequence shown here is derived from an EMBL/GenBank/DDBJ whole genome shotgun (WGS) entry which is preliminary data.</text>
</comment>
<evidence type="ECO:0000259" key="1">
    <source>
        <dbReference type="PROSITE" id="PS50181"/>
    </source>
</evidence>
<reference evidence="2" key="1">
    <citation type="journal article" date="2021" name="Nat. Commun.">
        <title>Genetic determinants of endophytism in the Arabidopsis root mycobiome.</title>
        <authorList>
            <person name="Mesny F."/>
            <person name="Miyauchi S."/>
            <person name="Thiergart T."/>
            <person name="Pickel B."/>
            <person name="Atanasova L."/>
            <person name="Karlsson M."/>
            <person name="Huettel B."/>
            <person name="Barry K.W."/>
            <person name="Haridas S."/>
            <person name="Chen C."/>
            <person name="Bauer D."/>
            <person name="Andreopoulos W."/>
            <person name="Pangilinan J."/>
            <person name="LaButti K."/>
            <person name="Riley R."/>
            <person name="Lipzen A."/>
            <person name="Clum A."/>
            <person name="Drula E."/>
            <person name="Henrissat B."/>
            <person name="Kohler A."/>
            <person name="Grigoriev I.V."/>
            <person name="Martin F.M."/>
            <person name="Hacquard S."/>
        </authorList>
    </citation>
    <scope>NUCLEOTIDE SEQUENCE</scope>
    <source>
        <strain evidence="2">MPI-CAGE-CH-0235</strain>
    </source>
</reference>
<protein>
    <recommendedName>
        <fullName evidence="1">F-box domain-containing protein</fullName>
    </recommendedName>
</protein>
<dbReference type="EMBL" id="JAGPNK010000006">
    <property type="protein sequence ID" value="KAH7319775.1"/>
    <property type="molecule type" value="Genomic_DNA"/>
</dbReference>
<keyword evidence="3" id="KW-1185">Reference proteome</keyword>
<organism evidence="2 3">
    <name type="scientific">Stachybotrys elegans</name>
    <dbReference type="NCBI Taxonomy" id="80388"/>
    <lineage>
        <taxon>Eukaryota</taxon>
        <taxon>Fungi</taxon>
        <taxon>Dikarya</taxon>
        <taxon>Ascomycota</taxon>
        <taxon>Pezizomycotina</taxon>
        <taxon>Sordariomycetes</taxon>
        <taxon>Hypocreomycetidae</taxon>
        <taxon>Hypocreales</taxon>
        <taxon>Stachybotryaceae</taxon>
        <taxon>Stachybotrys</taxon>
    </lineage>
</organism>
<proteinExistence type="predicted"/>
<dbReference type="InterPro" id="IPR015943">
    <property type="entry name" value="WD40/YVTN_repeat-like_dom_sf"/>
</dbReference>
<dbReference type="SUPFAM" id="SSF81383">
    <property type="entry name" value="F-box domain"/>
    <property type="match status" value="1"/>
</dbReference>
<evidence type="ECO:0000313" key="3">
    <source>
        <dbReference type="Proteomes" id="UP000813444"/>
    </source>
</evidence>